<keyword evidence="1" id="KW-1133">Transmembrane helix</keyword>
<organism evidence="2 3">
    <name type="scientific">Novipirellula rosea</name>
    <dbReference type="NCBI Taxonomy" id="1031540"/>
    <lineage>
        <taxon>Bacteria</taxon>
        <taxon>Pseudomonadati</taxon>
        <taxon>Planctomycetota</taxon>
        <taxon>Planctomycetia</taxon>
        <taxon>Pirellulales</taxon>
        <taxon>Pirellulaceae</taxon>
        <taxon>Novipirellula</taxon>
    </lineage>
</organism>
<comment type="caution">
    <text evidence="2">The sequence shown here is derived from an EMBL/GenBank/DDBJ whole genome shotgun (WGS) entry which is preliminary data.</text>
</comment>
<dbReference type="RefSeq" id="WP_339946352.1">
    <property type="nucleotide sequence ID" value="NZ_BAABGA010000058.1"/>
</dbReference>
<keyword evidence="3" id="KW-1185">Reference proteome</keyword>
<name>A0ABP8N8Z2_9BACT</name>
<accession>A0ABP8N8Z2</accession>
<evidence type="ECO:0000313" key="3">
    <source>
        <dbReference type="Proteomes" id="UP001500840"/>
    </source>
</evidence>
<evidence type="ECO:0000313" key="2">
    <source>
        <dbReference type="EMBL" id="GAA4461926.1"/>
    </source>
</evidence>
<dbReference type="EMBL" id="BAABGA010000058">
    <property type="protein sequence ID" value="GAA4461926.1"/>
    <property type="molecule type" value="Genomic_DNA"/>
</dbReference>
<feature type="transmembrane region" description="Helical" evidence="1">
    <location>
        <begin position="6"/>
        <end position="25"/>
    </location>
</feature>
<keyword evidence="1" id="KW-0472">Membrane</keyword>
<proteinExistence type="predicted"/>
<keyword evidence="1" id="KW-0812">Transmembrane</keyword>
<protein>
    <submittedName>
        <fullName evidence="2">Uncharacterized protein</fullName>
    </submittedName>
</protein>
<reference evidence="3" key="1">
    <citation type="journal article" date="2019" name="Int. J. Syst. Evol. Microbiol.">
        <title>The Global Catalogue of Microorganisms (GCM) 10K type strain sequencing project: providing services to taxonomists for standard genome sequencing and annotation.</title>
        <authorList>
            <consortium name="The Broad Institute Genomics Platform"/>
            <consortium name="The Broad Institute Genome Sequencing Center for Infectious Disease"/>
            <person name="Wu L."/>
            <person name="Ma J."/>
        </authorList>
    </citation>
    <scope>NUCLEOTIDE SEQUENCE [LARGE SCALE GENOMIC DNA]</scope>
    <source>
        <strain evidence="3">JCM 17759</strain>
    </source>
</reference>
<gene>
    <name evidence="2" type="ORF">GCM10023156_45110</name>
</gene>
<sequence>MQRYSLRTTLVAIGVIALSLGIVLLQIRNSGLRREVEMLRAEMGFLVPVDVSRVNVIEVPTTDQFSWSWRVFAPPGTQFDAGIVTEDIPKRGAPSASFLGIEIPSEPNGVLITASVTNDLDAGYMLQINFGNGNTVRDRISLSREEFINGSASLETAGRSGPQVCKFDEPIILHRRRLYEQTSPTTHSEPEGVSRGLMFWITPKKKP</sequence>
<dbReference type="Proteomes" id="UP001500840">
    <property type="component" value="Unassembled WGS sequence"/>
</dbReference>
<evidence type="ECO:0000256" key="1">
    <source>
        <dbReference type="SAM" id="Phobius"/>
    </source>
</evidence>